<dbReference type="SUPFAM" id="SSF52058">
    <property type="entry name" value="L domain-like"/>
    <property type="match status" value="1"/>
</dbReference>
<keyword evidence="1" id="KW-0433">Leucine-rich repeat</keyword>
<dbReference type="Gene3D" id="3.80.10.10">
    <property type="entry name" value="Ribonuclease Inhibitor"/>
    <property type="match status" value="1"/>
</dbReference>
<evidence type="ECO:0000313" key="5">
    <source>
        <dbReference type="Proteomes" id="UP001597163"/>
    </source>
</evidence>
<keyword evidence="2" id="KW-0677">Repeat</keyword>
<evidence type="ECO:0000256" key="3">
    <source>
        <dbReference type="SAM" id="SignalP"/>
    </source>
</evidence>
<keyword evidence="5" id="KW-1185">Reference proteome</keyword>
<gene>
    <name evidence="4" type="ORF">ACFQ2E_07415</name>
</gene>
<sequence length="163" mass="17879">MKNLYCFLAILFISSTLLAQQSYIPDDNFEQALIDLGYDNVLDNYVQTNNITGITYLDLRFKNISDLTGIEAFTGLTNLNCSFNDISALDVSNNPLLNTLACAFNELSALDLSNNVALNYLDCGFNTIISLDLSNNSALSVLYSDFNNLTSLDLRNGVNSGMA</sequence>
<dbReference type="EMBL" id="JBHTLJ010000002">
    <property type="protein sequence ID" value="MFD1162240.1"/>
    <property type="molecule type" value="Genomic_DNA"/>
</dbReference>
<dbReference type="InterPro" id="IPR032675">
    <property type="entry name" value="LRR_dom_sf"/>
</dbReference>
<feature type="chain" id="PRO_5046243561" evidence="3">
    <location>
        <begin position="20"/>
        <end position="163"/>
    </location>
</feature>
<evidence type="ECO:0000313" key="4">
    <source>
        <dbReference type="EMBL" id="MFD1162240.1"/>
    </source>
</evidence>
<keyword evidence="3" id="KW-0732">Signal</keyword>
<protein>
    <submittedName>
        <fullName evidence="4">Uncharacterized protein</fullName>
    </submittedName>
</protein>
<dbReference type="PANTHER" id="PTHR47566:SF1">
    <property type="entry name" value="PROTEIN NUD1"/>
    <property type="match status" value="1"/>
</dbReference>
<dbReference type="InterPro" id="IPR052574">
    <property type="entry name" value="CDIRP"/>
</dbReference>
<name>A0ABW3RAV3_9FLAO</name>
<evidence type="ECO:0000256" key="2">
    <source>
        <dbReference type="ARBA" id="ARBA00022737"/>
    </source>
</evidence>
<proteinExistence type="predicted"/>
<dbReference type="PANTHER" id="PTHR47566">
    <property type="match status" value="1"/>
</dbReference>
<accession>A0ABW3RAV3</accession>
<feature type="non-terminal residue" evidence="4">
    <location>
        <position position="163"/>
    </location>
</feature>
<organism evidence="4 5">
    <name type="scientific">Hwangdonia seohaensis</name>
    <dbReference type="NCBI Taxonomy" id="1240727"/>
    <lineage>
        <taxon>Bacteria</taxon>
        <taxon>Pseudomonadati</taxon>
        <taxon>Bacteroidota</taxon>
        <taxon>Flavobacteriia</taxon>
        <taxon>Flavobacteriales</taxon>
        <taxon>Flavobacteriaceae</taxon>
        <taxon>Hwangdonia</taxon>
    </lineage>
</organism>
<reference evidence="5" key="1">
    <citation type="journal article" date="2019" name="Int. J. Syst. Evol. Microbiol.">
        <title>The Global Catalogue of Microorganisms (GCM) 10K type strain sequencing project: providing services to taxonomists for standard genome sequencing and annotation.</title>
        <authorList>
            <consortium name="The Broad Institute Genomics Platform"/>
            <consortium name="The Broad Institute Genome Sequencing Center for Infectious Disease"/>
            <person name="Wu L."/>
            <person name="Ma J."/>
        </authorList>
    </citation>
    <scope>NUCLEOTIDE SEQUENCE [LARGE SCALE GENOMIC DNA]</scope>
    <source>
        <strain evidence="5">CCUG 63246</strain>
    </source>
</reference>
<dbReference type="Proteomes" id="UP001597163">
    <property type="component" value="Unassembled WGS sequence"/>
</dbReference>
<feature type="signal peptide" evidence="3">
    <location>
        <begin position="1"/>
        <end position="19"/>
    </location>
</feature>
<comment type="caution">
    <text evidence="4">The sequence shown here is derived from an EMBL/GenBank/DDBJ whole genome shotgun (WGS) entry which is preliminary data.</text>
</comment>
<evidence type="ECO:0000256" key="1">
    <source>
        <dbReference type="ARBA" id="ARBA00022614"/>
    </source>
</evidence>